<reference evidence="2" key="1">
    <citation type="journal article" date="2020" name="Cell">
        <title>Large-Scale Comparative Analyses of Tick Genomes Elucidate Their Genetic Diversity and Vector Capacities.</title>
        <authorList>
            <consortium name="Tick Genome and Microbiome Consortium (TIGMIC)"/>
            <person name="Jia N."/>
            <person name="Wang J."/>
            <person name="Shi W."/>
            <person name="Du L."/>
            <person name="Sun Y."/>
            <person name="Zhan W."/>
            <person name="Jiang J.F."/>
            <person name="Wang Q."/>
            <person name="Zhang B."/>
            <person name="Ji P."/>
            <person name="Bell-Sakyi L."/>
            <person name="Cui X.M."/>
            <person name="Yuan T.T."/>
            <person name="Jiang B.G."/>
            <person name="Yang W.F."/>
            <person name="Lam T.T."/>
            <person name="Chang Q.C."/>
            <person name="Ding S.J."/>
            <person name="Wang X.J."/>
            <person name="Zhu J.G."/>
            <person name="Ruan X.D."/>
            <person name="Zhao L."/>
            <person name="Wei J.T."/>
            <person name="Ye R.Z."/>
            <person name="Que T.C."/>
            <person name="Du C.H."/>
            <person name="Zhou Y.H."/>
            <person name="Cheng J.X."/>
            <person name="Dai P.F."/>
            <person name="Guo W.B."/>
            <person name="Han X.H."/>
            <person name="Huang E.J."/>
            <person name="Li L.F."/>
            <person name="Wei W."/>
            <person name="Gao Y.C."/>
            <person name="Liu J.Z."/>
            <person name="Shao H.Z."/>
            <person name="Wang X."/>
            <person name="Wang C.C."/>
            <person name="Yang T.C."/>
            <person name="Huo Q.B."/>
            <person name="Li W."/>
            <person name="Chen H.Y."/>
            <person name="Chen S.E."/>
            <person name="Zhou L.G."/>
            <person name="Ni X.B."/>
            <person name="Tian J.H."/>
            <person name="Sheng Y."/>
            <person name="Liu T."/>
            <person name="Pan Y.S."/>
            <person name="Xia L.Y."/>
            <person name="Li J."/>
            <person name="Zhao F."/>
            <person name="Cao W.C."/>
        </authorList>
    </citation>
    <scope>NUCLEOTIDE SEQUENCE</scope>
    <source>
        <strain evidence="2">Rsan-2018</strain>
    </source>
</reference>
<feature type="region of interest" description="Disordered" evidence="1">
    <location>
        <begin position="1"/>
        <end position="51"/>
    </location>
</feature>
<accession>A0A9D4Q0H8</accession>
<comment type="caution">
    <text evidence="2">The sequence shown here is derived from an EMBL/GenBank/DDBJ whole genome shotgun (WGS) entry which is preliminary data.</text>
</comment>
<evidence type="ECO:0000313" key="2">
    <source>
        <dbReference type="EMBL" id="KAH7961705.1"/>
    </source>
</evidence>
<dbReference type="AlphaFoldDB" id="A0A9D4Q0H8"/>
<keyword evidence="3" id="KW-1185">Reference proteome</keyword>
<sequence>MASGVDCGDSENDKRRGGSGEKCCSDPATDDSSESDGDAQPTKAFHRRISTSKAIKNGEDQLFEDEANVAIVTLSAPQVHNAR</sequence>
<gene>
    <name evidence="2" type="ORF">HPB52_011551</name>
</gene>
<name>A0A9D4Q0H8_RHISA</name>
<protein>
    <submittedName>
        <fullName evidence="2">Uncharacterized protein</fullName>
    </submittedName>
</protein>
<feature type="compositionally biased region" description="Acidic residues" evidence="1">
    <location>
        <begin position="28"/>
        <end position="37"/>
    </location>
</feature>
<proteinExistence type="predicted"/>
<dbReference type="VEuPathDB" id="VectorBase:RSAN_034158"/>
<evidence type="ECO:0000313" key="3">
    <source>
        <dbReference type="Proteomes" id="UP000821837"/>
    </source>
</evidence>
<reference evidence="2" key="2">
    <citation type="submission" date="2021-09" db="EMBL/GenBank/DDBJ databases">
        <authorList>
            <person name="Jia N."/>
            <person name="Wang J."/>
            <person name="Shi W."/>
            <person name="Du L."/>
            <person name="Sun Y."/>
            <person name="Zhan W."/>
            <person name="Jiang J."/>
            <person name="Wang Q."/>
            <person name="Zhang B."/>
            <person name="Ji P."/>
            <person name="Sakyi L.B."/>
            <person name="Cui X."/>
            <person name="Yuan T."/>
            <person name="Jiang B."/>
            <person name="Yang W."/>
            <person name="Lam T.T.-Y."/>
            <person name="Chang Q."/>
            <person name="Ding S."/>
            <person name="Wang X."/>
            <person name="Zhu J."/>
            <person name="Ruan X."/>
            <person name="Zhao L."/>
            <person name="Wei J."/>
            <person name="Que T."/>
            <person name="Du C."/>
            <person name="Cheng J."/>
            <person name="Dai P."/>
            <person name="Han X."/>
            <person name="Huang E."/>
            <person name="Gao Y."/>
            <person name="Liu J."/>
            <person name="Shao H."/>
            <person name="Ye R."/>
            <person name="Li L."/>
            <person name="Wei W."/>
            <person name="Wang X."/>
            <person name="Wang C."/>
            <person name="Huo Q."/>
            <person name="Li W."/>
            <person name="Guo W."/>
            <person name="Chen H."/>
            <person name="Chen S."/>
            <person name="Zhou L."/>
            <person name="Zhou L."/>
            <person name="Ni X."/>
            <person name="Tian J."/>
            <person name="Zhou Y."/>
            <person name="Sheng Y."/>
            <person name="Liu T."/>
            <person name="Pan Y."/>
            <person name="Xia L."/>
            <person name="Li J."/>
            <person name="Zhao F."/>
            <person name="Cao W."/>
        </authorList>
    </citation>
    <scope>NUCLEOTIDE SEQUENCE</scope>
    <source>
        <strain evidence="2">Rsan-2018</strain>
        <tissue evidence="2">Larvae</tissue>
    </source>
</reference>
<evidence type="ECO:0000256" key="1">
    <source>
        <dbReference type="SAM" id="MobiDB-lite"/>
    </source>
</evidence>
<dbReference type="Proteomes" id="UP000821837">
    <property type="component" value="Chromosome 3"/>
</dbReference>
<organism evidence="2 3">
    <name type="scientific">Rhipicephalus sanguineus</name>
    <name type="common">Brown dog tick</name>
    <name type="synonym">Ixodes sanguineus</name>
    <dbReference type="NCBI Taxonomy" id="34632"/>
    <lineage>
        <taxon>Eukaryota</taxon>
        <taxon>Metazoa</taxon>
        <taxon>Ecdysozoa</taxon>
        <taxon>Arthropoda</taxon>
        <taxon>Chelicerata</taxon>
        <taxon>Arachnida</taxon>
        <taxon>Acari</taxon>
        <taxon>Parasitiformes</taxon>
        <taxon>Ixodida</taxon>
        <taxon>Ixodoidea</taxon>
        <taxon>Ixodidae</taxon>
        <taxon>Rhipicephalinae</taxon>
        <taxon>Rhipicephalus</taxon>
        <taxon>Rhipicephalus</taxon>
    </lineage>
</organism>
<dbReference type="EMBL" id="JABSTV010001249">
    <property type="protein sequence ID" value="KAH7961705.1"/>
    <property type="molecule type" value="Genomic_DNA"/>
</dbReference>